<protein>
    <submittedName>
        <fullName evidence="2">Uncharacterized protein</fullName>
    </submittedName>
</protein>
<evidence type="ECO:0000313" key="2">
    <source>
        <dbReference type="EMBL" id="KKS14117.1"/>
    </source>
</evidence>
<sequence length="72" mass="8199">MSVNMFKPRPRHLNKAVPPSNTHVYGECGREFDEPDEVIKGTSIEPHCPFCHEIIDLEWYGYDGKPVSDGKP</sequence>
<feature type="region of interest" description="Disordered" evidence="1">
    <location>
        <begin position="1"/>
        <end position="20"/>
    </location>
</feature>
<gene>
    <name evidence="2" type="ORF">UU72_C0054G0003</name>
</gene>
<dbReference type="Proteomes" id="UP000034163">
    <property type="component" value="Unassembled WGS sequence"/>
</dbReference>
<evidence type="ECO:0000256" key="1">
    <source>
        <dbReference type="SAM" id="MobiDB-lite"/>
    </source>
</evidence>
<proteinExistence type="predicted"/>
<comment type="caution">
    <text evidence="2">The sequence shown here is derived from an EMBL/GenBank/DDBJ whole genome shotgun (WGS) entry which is preliminary data.</text>
</comment>
<organism evidence="2 3">
    <name type="scientific">candidate division WWE3 bacterium GW2011_GWB1_41_6</name>
    <dbReference type="NCBI Taxonomy" id="1619112"/>
    <lineage>
        <taxon>Bacteria</taxon>
        <taxon>Katanobacteria</taxon>
    </lineage>
</organism>
<accession>A0A0G0WPX2</accession>
<evidence type="ECO:0000313" key="3">
    <source>
        <dbReference type="Proteomes" id="UP000034163"/>
    </source>
</evidence>
<reference evidence="2 3" key="1">
    <citation type="journal article" date="2015" name="Nature">
        <title>rRNA introns, odd ribosomes, and small enigmatic genomes across a large radiation of phyla.</title>
        <authorList>
            <person name="Brown C.T."/>
            <person name="Hug L.A."/>
            <person name="Thomas B.C."/>
            <person name="Sharon I."/>
            <person name="Castelle C.J."/>
            <person name="Singh A."/>
            <person name="Wilkins M.J."/>
            <person name="Williams K.H."/>
            <person name="Banfield J.F."/>
        </authorList>
    </citation>
    <scope>NUCLEOTIDE SEQUENCE [LARGE SCALE GENOMIC DNA]</scope>
</reference>
<dbReference type="EMBL" id="LCBS01000054">
    <property type="protein sequence ID" value="KKS14117.1"/>
    <property type="molecule type" value="Genomic_DNA"/>
</dbReference>
<name>A0A0G0WPX2_UNCKA</name>
<dbReference type="AlphaFoldDB" id="A0A0G0WPX2"/>